<dbReference type="PANTHER" id="PTHR43546:SF3">
    <property type="entry name" value="UPF0173 METAL-DEPENDENT HYDROLASE MJ1163"/>
    <property type="match status" value="1"/>
</dbReference>
<name>A0A1I3UMK9_9BACT</name>
<dbReference type="InterPro" id="IPR036866">
    <property type="entry name" value="RibonucZ/Hydroxyglut_hydro"/>
</dbReference>
<dbReference type="PANTHER" id="PTHR43546">
    <property type="entry name" value="UPF0173 METAL-DEPENDENT HYDROLASE MJ1163-RELATED"/>
    <property type="match status" value="1"/>
</dbReference>
<dbReference type="Proteomes" id="UP000198635">
    <property type="component" value="Unassembled WGS sequence"/>
</dbReference>
<feature type="domain" description="Metallo-beta-lactamase" evidence="3">
    <location>
        <begin position="8"/>
        <end position="190"/>
    </location>
</feature>
<protein>
    <recommendedName>
        <fullName evidence="2">UPF0173 metal-dependent hydrolase SAMN04488082_10842</fullName>
    </recommendedName>
</protein>
<dbReference type="HAMAP" id="MF_00457">
    <property type="entry name" value="UPF0173"/>
    <property type="match status" value="1"/>
</dbReference>
<organism evidence="4 5">
    <name type="scientific">Desulfomicrobium apsheronum</name>
    <dbReference type="NCBI Taxonomy" id="52560"/>
    <lineage>
        <taxon>Bacteria</taxon>
        <taxon>Pseudomonadati</taxon>
        <taxon>Thermodesulfobacteriota</taxon>
        <taxon>Desulfovibrionia</taxon>
        <taxon>Desulfovibrionales</taxon>
        <taxon>Desulfomicrobiaceae</taxon>
        <taxon>Desulfomicrobium</taxon>
    </lineage>
</organism>
<dbReference type="NCBIfam" id="NF001911">
    <property type="entry name" value="PRK00685.1"/>
    <property type="match status" value="1"/>
</dbReference>
<accession>A0A1I3UMK9</accession>
<dbReference type="InterPro" id="IPR050114">
    <property type="entry name" value="UPF0173_UPF0282_UlaG_hydrolase"/>
</dbReference>
<keyword evidence="1 2" id="KW-0378">Hydrolase</keyword>
<evidence type="ECO:0000313" key="4">
    <source>
        <dbReference type="EMBL" id="SFJ84142.1"/>
    </source>
</evidence>
<evidence type="ECO:0000256" key="1">
    <source>
        <dbReference type="ARBA" id="ARBA00022801"/>
    </source>
</evidence>
<proteinExistence type="inferred from homology"/>
<dbReference type="GO" id="GO:0016787">
    <property type="term" value="F:hydrolase activity"/>
    <property type="evidence" value="ECO:0007669"/>
    <property type="project" value="UniProtKB-UniRule"/>
</dbReference>
<gene>
    <name evidence="4" type="ORF">SAMN04488082_10842</name>
</gene>
<dbReference type="Gene3D" id="3.60.15.10">
    <property type="entry name" value="Ribonuclease Z/Hydroxyacylglutathione hydrolase-like"/>
    <property type="match status" value="1"/>
</dbReference>
<dbReference type="SMART" id="SM00849">
    <property type="entry name" value="Lactamase_B"/>
    <property type="match status" value="1"/>
</dbReference>
<dbReference type="STRING" id="52560.SAMN04488082_10842"/>
<dbReference type="Pfam" id="PF12706">
    <property type="entry name" value="Lactamase_B_2"/>
    <property type="match status" value="1"/>
</dbReference>
<dbReference type="EMBL" id="FORX01000008">
    <property type="protein sequence ID" value="SFJ84142.1"/>
    <property type="molecule type" value="Genomic_DNA"/>
</dbReference>
<evidence type="ECO:0000313" key="5">
    <source>
        <dbReference type="Proteomes" id="UP000198635"/>
    </source>
</evidence>
<dbReference type="AlphaFoldDB" id="A0A1I3UMK9"/>
<evidence type="ECO:0000259" key="3">
    <source>
        <dbReference type="SMART" id="SM00849"/>
    </source>
</evidence>
<reference evidence="5" key="1">
    <citation type="submission" date="2016-10" db="EMBL/GenBank/DDBJ databases">
        <authorList>
            <person name="Varghese N."/>
            <person name="Submissions S."/>
        </authorList>
    </citation>
    <scope>NUCLEOTIDE SEQUENCE [LARGE SCALE GENOMIC DNA]</scope>
    <source>
        <strain evidence="5">DSM 5918</strain>
    </source>
</reference>
<dbReference type="OrthoDB" id="9789133at2"/>
<dbReference type="SUPFAM" id="SSF56281">
    <property type="entry name" value="Metallo-hydrolase/oxidoreductase"/>
    <property type="match status" value="1"/>
</dbReference>
<dbReference type="InterPro" id="IPR001279">
    <property type="entry name" value="Metallo-B-lactamas"/>
</dbReference>
<dbReference type="InterPro" id="IPR022877">
    <property type="entry name" value="UPF0173"/>
</dbReference>
<evidence type="ECO:0000256" key="2">
    <source>
        <dbReference type="HAMAP-Rule" id="MF_00457"/>
    </source>
</evidence>
<sequence length="230" mass="24623">MNTLTWHGHSAFAITSQNLSILIDPWFDGNPSAKATAESISADLVLVTHDHGDHVGQALEICQRTGATLGCIVELAAKLKSQGLPDSQILNGIGFNIGGTVTHQDIAVTMVQATHSCESGVPTGFIIRLPDGYTIYHSGDTGIFSTMAMWGKLYKIDLALLPIGGVFTMDATQAAYATMMLRCKKVIPMHWGTFPALAQNVDAFRKELDKLDLGDALMQVEVGVPVGLVE</sequence>
<keyword evidence="5" id="KW-1185">Reference proteome</keyword>
<comment type="similarity">
    <text evidence="2">Belongs to the UPF0173 family.</text>
</comment>